<evidence type="ECO:0000259" key="4">
    <source>
        <dbReference type="Pfam" id="PF00535"/>
    </source>
</evidence>
<dbReference type="AlphaFoldDB" id="A0ABD4T892"/>
<dbReference type="PANTHER" id="PTHR43685">
    <property type="entry name" value="GLYCOSYLTRANSFERASE"/>
    <property type="match status" value="1"/>
</dbReference>
<dbReference type="Gene3D" id="3.90.550.10">
    <property type="entry name" value="Spore Coat Polysaccharide Biosynthesis Protein SpsA, Chain A"/>
    <property type="match status" value="1"/>
</dbReference>
<dbReference type="GO" id="GO:0016757">
    <property type="term" value="F:glycosyltransferase activity"/>
    <property type="evidence" value="ECO:0007669"/>
    <property type="project" value="UniProtKB-KW"/>
</dbReference>
<evidence type="ECO:0000256" key="1">
    <source>
        <dbReference type="ARBA" id="ARBA00006739"/>
    </source>
</evidence>
<name>A0ABD4T892_9CYAN</name>
<sequence length="311" mass="35872">MATLSPPHSPLVSCIIIFLNEAQFLEAAIESVMEQTYPNWELLLVDDGSTDASPELAQRYAAQYPDQIRYLTHPQRQNLGMSASRNLGIQQARGKYISYLDGDDVWVPHKLADQVGLLEQYPEAALLDCPLLAWHSWTGNPEDQDLLYGAGDSGQHPYGDRLVPPPRLLCLFLEDEQFVPSGGLIRRDVLLEVGGGETDFRDSYEDAVVWVKVCLNWPVYIANQCWYWYRIHPNSCERTAYQRGLAESKRLKYLRWVAQYLRRQAVQEADVWRSLRFALWRARWIWFKAQIKRQLPRTWGGAYSRAAHEDG</sequence>
<feature type="domain" description="Glycosyltransferase 2-like" evidence="4">
    <location>
        <begin position="13"/>
        <end position="127"/>
    </location>
</feature>
<comment type="similarity">
    <text evidence="1">Belongs to the glycosyltransferase 2 family.</text>
</comment>
<gene>
    <name evidence="5" type="ORF">QQ91_0017815</name>
</gene>
<organism evidence="5 6">
    <name type="scientific">Lyngbya confervoides BDU141951</name>
    <dbReference type="NCBI Taxonomy" id="1574623"/>
    <lineage>
        <taxon>Bacteria</taxon>
        <taxon>Bacillati</taxon>
        <taxon>Cyanobacteriota</taxon>
        <taxon>Cyanophyceae</taxon>
        <taxon>Oscillatoriophycideae</taxon>
        <taxon>Oscillatoriales</taxon>
        <taxon>Microcoleaceae</taxon>
        <taxon>Lyngbya</taxon>
    </lineage>
</organism>
<dbReference type="PANTHER" id="PTHR43685:SF5">
    <property type="entry name" value="GLYCOSYLTRANSFERASE EPSE-RELATED"/>
    <property type="match status" value="1"/>
</dbReference>
<protein>
    <submittedName>
        <fullName evidence="5">Glycosyltransferase family 2 protein</fullName>
    </submittedName>
</protein>
<dbReference type="Proteomes" id="UP000031561">
    <property type="component" value="Unassembled WGS sequence"/>
</dbReference>
<dbReference type="InterPro" id="IPR001173">
    <property type="entry name" value="Glyco_trans_2-like"/>
</dbReference>
<comment type="caution">
    <text evidence="5">The sequence shown here is derived from an EMBL/GenBank/DDBJ whole genome shotgun (WGS) entry which is preliminary data.</text>
</comment>
<keyword evidence="2" id="KW-0328">Glycosyltransferase</keyword>
<dbReference type="InterPro" id="IPR029044">
    <property type="entry name" value="Nucleotide-diphossugar_trans"/>
</dbReference>
<evidence type="ECO:0000313" key="6">
    <source>
        <dbReference type="Proteomes" id="UP000031561"/>
    </source>
</evidence>
<dbReference type="CDD" id="cd00761">
    <property type="entry name" value="Glyco_tranf_GTA_type"/>
    <property type="match status" value="1"/>
</dbReference>
<dbReference type="SUPFAM" id="SSF53448">
    <property type="entry name" value="Nucleotide-diphospho-sugar transferases"/>
    <property type="match status" value="1"/>
</dbReference>
<keyword evidence="3" id="KW-0808">Transferase</keyword>
<keyword evidence="6" id="KW-1185">Reference proteome</keyword>
<accession>A0ABD4T892</accession>
<dbReference type="EMBL" id="JTHE03000103">
    <property type="protein sequence ID" value="MCM1984683.1"/>
    <property type="molecule type" value="Genomic_DNA"/>
</dbReference>
<proteinExistence type="inferred from homology"/>
<evidence type="ECO:0000256" key="2">
    <source>
        <dbReference type="ARBA" id="ARBA00022676"/>
    </source>
</evidence>
<evidence type="ECO:0000256" key="3">
    <source>
        <dbReference type="ARBA" id="ARBA00022679"/>
    </source>
</evidence>
<evidence type="ECO:0000313" key="5">
    <source>
        <dbReference type="EMBL" id="MCM1984683.1"/>
    </source>
</evidence>
<dbReference type="RefSeq" id="WP_166276769.1">
    <property type="nucleotide sequence ID" value="NZ_JTHE03000103.1"/>
</dbReference>
<reference evidence="5 6" key="1">
    <citation type="journal article" date="2015" name="Genome Announc.">
        <title>Draft Genome Sequence of Filamentous Marine Cyanobacterium Lyngbya confervoides Strain BDU141951.</title>
        <authorList>
            <person name="Chandrababunaidu M.M."/>
            <person name="Sen D."/>
            <person name="Tripathy S."/>
        </authorList>
    </citation>
    <scope>NUCLEOTIDE SEQUENCE [LARGE SCALE GENOMIC DNA]</scope>
    <source>
        <strain evidence="5 6">BDU141951</strain>
    </source>
</reference>
<dbReference type="Pfam" id="PF00535">
    <property type="entry name" value="Glycos_transf_2"/>
    <property type="match status" value="1"/>
</dbReference>
<dbReference type="InterPro" id="IPR050834">
    <property type="entry name" value="Glycosyltransf_2"/>
</dbReference>